<keyword evidence="1" id="KW-0227">DNA damage</keyword>
<proteinExistence type="inferred from homology"/>
<name>A0A0A9FAH8_ARUDO</name>
<dbReference type="GO" id="GO:0000723">
    <property type="term" value="P:telomere maintenance"/>
    <property type="evidence" value="ECO:0007669"/>
    <property type="project" value="InterPro"/>
</dbReference>
<comment type="catalytic activity">
    <reaction evidence="1">
        <text>ATP + H2O = ADP + phosphate + H(+)</text>
        <dbReference type="Rhea" id="RHEA:13065"/>
        <dbReference type="ChEBI" id="CHEBI:15377"/>
        <dbReference type="ChEBI" id="CHEBI:15378"/>
        <dbReference type="ChEBI" id="CHEBI:30616"/>
        <dbReference type="ChEBI" id="CHEBI:43474"/>
        <dbReference type="ChEBI" id="CHEBI:456216"/>
        <dbReference type="EC" id="5.6.2.3"/>
    </reaction>
</comment>
<evidence type="ECO:0000313" key="3">
    <source>
        <dbReference type="EMBL" id="JAE07106.1"/>
    </source>
</evidence>
<dbReference type="GO" id="GO:0016887">
    <property type="term" value="F:ATP hydrolysis activity"/>
    <property type="evidence" value="ECO:0007669"/>
    <property type="project" value="RHEA"/>
</dbReference>
<dbReference type="GO" id="GO:0006310">
    <property type="term" value="P:DNA recombination"/>
    <property type="evidence" value="ECO:0007669"/>
    <property type="project" value="UniProtKB-KW"/>
</dbReference>
<accession>A0A0A9FAH8</accession>
<dbReference type="Pfam" id="PF05970">
    <property type="entry name" value="PIF1"/>
    <property type="match status" value="1"/>
</dbReference>
<dbReference type="EC" id="5.6.2.3" evidence="1"/>
<feature type="domain" description="DNA helicase Pif1-like DEAD-box helicase" evidence="2">
    <location>
        <begin position="99"/>
        <end position="274"/>
    </location>
</feature>
<dbReference type="GO" id="GO:0043139">
    <property type="term" value="F:5'-3' DNA helicase activity"/>
    <property type="evidence" value="ECO:0007669"/>
    <property type="project" value="UniProtKB-EC"/>
</dbReference>
<dbReference type="InterPro" id="IPR027417">
    <property type="entry name" value="P-loop_NTPase"/>
</dbReference>
<dbReference type="SUPFAM" id="SSF52540">
    <property type="entry name" value="P-loop containing nucleoside triphosphate hydrolases"/>
    <property type="match status" value="1"/>
</dbReference>
<dbReference type="GO" id="GO:0005524">
    <property type="term" value="F:ATP binding"/>
    <property type="evidence" value="ECO:0007669"/>
    <property type="project" value="UniProtKB-KW"/>
</dbReference>
<sequence length="274" mass="31766">MKMIFFENNWRLMVDDFIYQLQHTFHPVQYSINDSELRDMLLTDLEYILSRNGAHINMFNLPRKTHSNTYYYGNRLIEEEMSYDIDKLEEEANKLYLFLNTDQKHAFHTIAQNVLDNKPGLYFVHGYGGTGKTYLWNTIVYYLRAHKKIVLTVASSEVASLLLPNGRTAHSRFKIPIDIDDTTTCEIKRDTILAELLRTSLIIWDETIMTNKQCFEALDRSLRDIHVQINPDAQDLPFGGKVIVLGGDLQQILPIIENGSRSQIIDATIVKSYL</sequence>
<organism evidence="3">
    <name type="scientific">Arundo donax</name>
    <name type="common">Giant reed</name>
    <name type="synonym">Donax arundinaceus</name>
    <dbReference type="NCBI Taxonomy" id="35708"/>
    <lineage>
        <taxon>Eukaryota</taxon>
        <taxon>Viridiplantae</taxon>
        <taxon>Streptophyta</taxon>
        <taxon>Embryophyta</taxon>
        <taxon>Tracheophyta</taxon>
        <taxon>Spermatophyta</taxon>
        <taxon>Magnoliopsida</taxon>
        <taxon>Liliopsida</taxon>
        <taxon>Poales</taxon>
        <taxon>Poaceae</taxon>
        <taxon>PACMAD clade</taxon>
        <taxon>Arundinoideae</taxon>
        <taxon>Arundineae</taxon>
        <taxon>Arundo</taxon>
    </lineage>
</organism>
<evidence type="ECO:0000259" key="2">
    <source>
        <dbReference type="Pfam" id="PF05970"/>
    </source>
</evidence>
<reference evidence="3" key="1">
    <citation type="submission" date="2014-09" db="EMBL/GenBank/DDBJ databases">
        <authorList>
            <person name="Magalhaes I.L.F."/>
            <person name="Oliveira U."/>
            <person name="Santos F.R."/>
            <person name="Vidigal T.H.D.A."/>
            <person name="Brescovit A.D."/>
            <person name="Santos A.J."/>
        </authorList>
    </citation>
    <scope>NUCLEOTIDE SEQUENCE</scope>
    <source>
        <tissue evidence="3">Shoot tissue taken approximately 20 cm above the soil surface</tissue>
    </source>
</reference>
<keyword evidence="1" id="KW-0347">Helicase</keyword>
<keyword evidence="1" id="KW-0234">DNA repair</keyword>
<comment type="cofactor">
    <cofactor evidence="1">
        <name>Mg(2+)</name>
        <dbReference type="ChEBI" id="CHEBI:18420"/>
    </cofactor>
</comment>
<keyword evidence="1" id="KW-0547">Nucleotide-binding</keyword>
<reference evidence="3" key="2">
    <citation type="journal article" date="2015" name="Data Brief">
        <title>Shoot transcriptome of the giant reed, Arundo donax.</title>
        <authorList>
            <person name="Barrero R.A."/>
            <person name="Guerrero F.D."/>
            <person name="Moolhuijzen P."/>
            <person name="Goolsby J.A."/>
            <person name="Tidwell J."/>
            <person name="Bellgard S.E."/>
            <person name="Bellgard M.I."/>
        </authorList>
    </citation>
    <scope>NUCLEOTIDE SEQUENCE</scope>
    <source>
        <tissue evidence="3">Shoot tissue taken approximately 20 cm above the soil surface</tissue>
    </source>
</reference>
<keyword evidence="1" id="KW-0378">Hydrolase</keyword>
<dbReference type="PANTHER" id="PTHR10492:SF90">
    <property type="entry name" value="ATP-DEPENDENT DNA HELICASE"/>
    <property type="match status" value="1"/>
</dbReference>
<protein>
    <recommendedName>
        <fullName evidence="1">ATP-dependent DNA helicase</fullName>
        <ecNumber evidence="1">5.6.2.3</ecNumber>
    </recommendedName>
</protein>
<dbReference type="AlphaFoldDB" id="A0A0A9FAH8"/>
<dbReference type="EMBL" id="GBRH01190790">
    <property type="protein sequence ID" value="JAE07106.1"/>
    <property type="molecule type" value="Transcribed_RNA"/>
</dbReference>
<dbReference type="PANTHER" id="PTHR10492">
    <property type="match status" value="1"/>
</dbReference>
<dbReference type="InterPro" id="IPR010285">
    <property type="entry name" value="DNA_helicase_pif1-like_DEAD"/>
</dbReference>
<evidence type="ECO:0000256" key="1">
    <source>
        <dbReference type="RuleBase" id="RU363044"/>
    </source>
</evidence>
<dbReference type="Gene3D" id="3.40.50.300">
    <property type="entry name" value="P-loop containing nucleotide triphosphate hydrolases"/>
    <property type="match status" value="1"/>
</dbReference>
<keyword evidence="1" id="KW-0233">DNA recombination</keyword>
<dbReference type="GO" id="GO:0006281">
    <property type="term" value="P:DNA repair"/>
    <property type="evidence" value="ECO:0007669"/>
    <property type="project" value="UniProtKB-KW"/>
</dbReference>
<comment type="similarity">
    <text evidence="1">Belongs to the helicase family.</text>
</comment>
<keyword evidence="1" id="KW-0067">ATP-binding</keyword>